<feature type="transmembrane region" description="Helical" evidence="4">
    <location>
        <begin position="438"/>
        <end position="458"/>
    </location>
</feature>
<accession>W7T4W2</accession>
<organism evidence="6 7">
    <name type="scientific">Nannochloropsis gaditana</name>
    <dbReference type="NCBI Taxonomy" id="72520"/>
    <lineage>
        <taxon>Eukaryota</taxon>
        <taxon>Sar</taxon>
        <taxon>Stramenopiles</taxon>
        <taxon>Ochrophyta</taxon>
        <taxon>Eustigmatophyceae</taxon>
        <taxon>Eustigmatales</taxon>
        <taxon>Monodopsidaceae</taxon>
        <taxon>Nannochloropsis</taxon>
    </lineage>
</organism>
<dbReference type="OrthoDB" id="197155at2759"/>
<feature type="active site" description="Nucleophile" evidence="2">
    <location>
        <position position="186"/>
    </location>
</feature>
<gene>
    <name evidence="6" type="ORF">Naga_100052g28</name>
</gene>
<keyword evidence="4" id="KW-0472">Membrane</keyword>
<keyword evidence="1 2" id="KW-0443">Lipid metabolism</keyword>
<dbReference type="PANTHER" id="PTHR12406">
    <property type="entry name" value="CALCIUM-INDEPENDENT PHOSPHOLIPASE A2 IPLA2 -RELATED"/>
    <property type="match status" value="1"/>
</dbReference>
<dbReference type="InterPro" id="IPR016035">
    <property type="entry name" value="Acyl_Trfase/lysoPLipase"/>
</dbReference>
<feature type="transmembrane region" description="Helical" evidence="4">
    <location>
        <begin position="503"/>
        <end position="524"/>
    </location>
</feature>
<dbReference type="GO" id="GO:0016020">
    <property type="term" value="C:membrane"/>
    <property type="evidence" value="ECO:0007669"/>
    <property type="project" value="TreeGrafter"/>
</dbReference>
<reference evidence="6 7" key="1">
    <citation type="journal article" date="2014" name="Mol. Plant">
        <title>Chromosome Scale Genome Assembly and Transcriptome Profiling of Nannochloropsis gaditana in Nitrogen Depletion.</title>
        <authorList>
            <person name="Corteggiani Carpinelli E."/>
            <person name="Telatin A."/>
            <person name="Vitulo N."/>
            <person name="Forcato C."/>
            <person name="D'Angelo M."/>
            <person name="Schiavon R."/>
            <person name="Vezzi A."/>
            <person name="Giacometti G.M."/>
            <person name="Morosinotto T."/>
            <person name="Valle G."/>
        </authorList>
    </citation>
    <scope>NUCLEOTIDE SEQUENCE [LARGE SCALE GENOMIC DNA]</scope>
    <source>
        <strain evidence="6 7">B-31</strain>
    </source>
</reference>
<feature type="transmembrane region" description="Helical" evidence="4">
    <location>
        <begin position="465"/>
        <end position="491"/>
    </location>
</feature>
<dbReference type="InterPro" id="IPR002641">
    <property type="entry name" value="PNPLA_dom"/>
</dbReference>
<dbReference type="Gene3D" id="3.40.1090.10">
    <property type="entry name" value="Cytosolic phospholipase A2 catalytic domain"/>
    <property type="match status" value="1"/>
</dbReference>
<proteinExistence type="predicted"/>
<keyword evidence="4" id="KW-1133">Transmembrane helix</keyword>
<evidence type="ECO:0000256" key="4">
    <source>
        <dbReference type="SAM" id="Phobius"/>
    </source>
</evidence>
<dbReference type="EMBL" id="AZIL01002282">
    <property type="protein sequence ID" value="EWM22050.1"/>
    <property type="molecule type" value="Genomic_DNA"/>
</dbReference>
<dbReference type="PANTHER" id="PTHR12406:SF42">
    <property type="entry name" value="PNPLA DOMAIN-CONTAINING PROTEIN"/>
    <property type="match status" value="1"/>
</dbReference>
<feature type="region of interest" description="Disordered" evidence="3">
    <location>
        <begin position="95"/>
        <end position="116"/>
    </location>
</feature>
<sequence>MMKRLLKKQPSRDKETYERVPGAAAGGATKTERNQEYIRFADMQERLEDLKEQWNDVITPRLETFEAIREEIGTLEIPPPLHYPPEPPYTVDCFDFTADSDESEGGTSIQTPLPTQDAAGRLPLQQSDSESQPVRPQTRHLEYAPGTLPTSFSFACGGWLQFYMFGVAKCLKDHALHTEARFSGCSAGALTALGLCVEPSSFDKAVEYCKAVCIPRCRGTLLGPFLLHKYVRGCLDYSGCLEEHWQRANGRLSVAVTGLPDFRAIRINDFRSKEELISALMASAAAFPLSPPVRRRNKWLIDGGLSDFQPVLESRTVTVNPFYFSQADIRPSRYVPAWWSLLPPSHSGTVDWLYDLGFCDTLRWMRSVNLESKCAARCRKDPSDPLSCRHRPTREKHPFDQSNKSSFGRFFGYGRWPILFDLMTMLLVQTVWRTTAYVLIYTEISLKFVYVGICALAMEAFAMRWALLTGGVLLAPSLAHMLAALAAIISIKLSLDGSAGRRQWHVALELAASLLSVSLFLRSLPILGNRIHLRKHHKLYRQSLMYRIMVHII</sequence>
<keyword evidence="2 6" id="KW-0378">Hydrolase</keyword>
<dbReference type="GO" id="GO:0004806">
    <property type="term" value="F:triacylglycerol lipase activity"/>
    <property type="evidence" value="ECO:0007669"/>
    <property type="project" value="TreeGrafter"/>
</dbReference>
<dbReference type="SUPFAM" id="SSF52151">
    <property type="entry name" value="FabD/lysophospholipase-like"/>
    <property type="match status" value="1"/>
</dbReference>
<dbReference type="GO" id="GO:0005737">
    <property type="term" value="C:cytoplasm"/>
    <property type="evidence" value="ECO:0007669"/>
    <property type="project" value="TreeGrafter"/>
</dbReference>
<dbReference type="InterPro" id="IPR033562">
    <property type="entry name" value="PLPL"/>
</dbReference>
<feature type="short sequence motif" description="DGA/G" evidence="2">
    <location>
        <begin position="302"/>
        <end position="304"/>
    </location>
</feature>
<evidence type="ECO:0000256" key="1">
    <source>
        <dbReference type="ARBA" id="ARBA00023098"/>
    </source>
</evidence>
<comment type="caution">
    <text evidence="6">The sequence shown here is derived from an EMBL/GenBank/DDBJ whole genome shotgun (WGS) entry which is preliminary data.</text>
</comment>
<evidence type="ECO:0000313" key="6">
    <source>
        <dbReference type="EMBL" id="EWM22050.1"/>
    </source>
</evidence>
<name>W7T4W2_9STRA</name>
<dbReference type="GO" id="GO:0019433">
    <property type="term" value="P:triglyceride catabolic process"/>
    <property type="evidence" value="ECO:0007669"/>
    <property type="project" value="TreeGrafter"/>
</dbReference>
<dbReference type="Pfam" id="PF01734">
    <property type="entry name" value="Patatin"/>
    <property type="match status" value="1"/>
</dbReference>
<feature type="domain" description="PNPLA" evidence="5">
    <location>
        <begin position="152"/>
        <end position="315"/>
    </location>
</feature>
<evidence type="ECO:0000256" key="2">
    <source>
        <dbReference type="PROSITE-ProRule" id="PRU01161"/>
    </source>
</evidence>
<keyword evidence="2" id="KW-0442">Lipid degradation</keyword>
<dbReference type="PROSITE" id="PS51635">
    <property type="entry name" value="PNPLA"/>
    <property type="match status" value="1"/>
</dbReference>
<protein>
    <submittedName>
        <fullName evidence="6">Vesicular transport proteins alpha beta hydrolase</fullName>
    </submittedName>
</protein>
<feature type="compositionally biased region" description="Polar residues" evidence="3">
    <location>
        <begin position="105"/>
        <end position="114"/>
    </location>
</feature>
<evidence type="ECO:0000313" key="7">
    <source>
        <dbReference type="Proteomes" id="UP000019335"/>
    </source>
</evidence>
<feature type="short sequence motif" description="GXSXG" evidence="2">
    <location>
        <begin position="184"/>
        <end position="188"/>
    </location>
</feature>
<dbReference type="GO" id="GO:0055088">
    <property type="term" value="P:lipid homeostasis"/>
    <property type="evidence" value="ECO:0007669"/>
    <property type="project" value="TreeGrafter"/>
</dbReference>
<keyword evidence="7" id="KW-1185">Reference proteome</keyword>
<evidence type="ECO:0000256" key="3">
    <source>
        <dbReference type="SAM" id="MobiDB-lite"/>
    </source>
</evidence>
<feature type="active site" description="Proton acceptor" evidence="2">
    <location>
        <position position="302"/>
    </location>
</feature>
<evidence type="ECO:0000259" key="5">
    <source>
        <dbReference type="PROSITE" id="PS51635"/>
    </source>
</evidence>
<comment type="caution">
    <text evidence="2">Lacks conserved residue(s) required for the propagation of feature annotation.</text>
</comment>
<dbReference type="AlphaFoldDB" id="W7T4W2"/>
<feature type="region of interest" description="Disordered" evidence="3">
    <location>
        <begin position="1"/>
        <end position="33"/>
    </location>
</feature>
<dbReference type="GO" id="GO:0005811">
    <property type="term" value="C:lipid droplet"/>
    <property type="evidence" value="ECO:0007669"/>
    <property type="project" value="TreeGrafter"/>
</dbReference>
<dbReference type="Proteomes" id="UP000019335">
    <property type="component" value="Unassembled WGS sequence"/>
</dbReference>
<keyword evidence="4" id="KW-0812">Transmembrane</keyword>